<dbReference type="AlphaFoldDB" id="A0AA95HLF9"/>
<organism evidence="7">
    <name type="scientific">Candidatus Thiothrix putei</name>
    <dbReference type="NCBI Taxonomy" id="3080811"/>
    <lineage>
        <taxon>Bacteria</taxon>
        <taxon>Pseudomonadati</taxon>
        <taxon>Pseudomonadota</taxon>
        <taxon>Gammaproteobacteria</taxon>
        <taxon>Thiotrichales</taxon>
        <taxon>Thiotrichaceae</taxon>
        <taxon>Thiothrix</taxon>
    </lineage>
</organism>
<dbReference type="GO" id="GO:0071555">
    <property type="term" value="P:cell wall organization"/>
    <property type="evidence" value="ECO:0007669"/>
    <property type="project" value="UniProtKB-KW"/>
</dbReference>
<dbReference type="GO" id="GO:0000270">
    <property type="term" value="P:peptidoglycan metabolic process"/>
    <property type="evidence" value="ECO:0007669"/>
    <property type="project" value="UniProtKB-UniRule"/>
</dbReference>
<feature type="domain" description="RlpA-like protein double-psi beta-barrel" evidence="6">
    <location>
        <begin position="27"/>
        <end position="115"/>
    </location>
</feature>
<evidence type="ECO:0000256" key="2">
    <source>
        <dbReference type="ARBA" id="ARBA00023316"/>
    </source>
</evidence>
<keyword evidence="5" id="KW-0732">Signal</keyword>
<dbReference type="EMBL" id="CP124756">
    <property type="protein sequence ID" value="WGZ96219.1"/>
    <property type="molecule type" value="Genomic_DNA"/>
</dbReference>
<dbReference type="CDD" id="cd22268">
    <property type="entry name" value="DPBB_RlpA-like"/>
    <property type="match status" value="1"/>
</dbReference>
<comment type="subcellular location">
    <subcellularLocation>
        <location evidence="3">Cell membrane</location>
        <topology evidence="3">Lipid-anchor</topology>
    </subcellularLocation>
</comment>
<dbReference type="Pfam" id="PF03330">
    <property type="entry name" value="DPBB_1"/>
    <property type="match status" value="1"/>
</dbReference>
<protein>
    <recommendedName>
        <fullName evidence="3">Endolytic peptidoglycan transglycosylase RlpA</fullName>
        <ecNumber evidence="3">4.2.2.-</ecNumber>
    </recommendedName>
</protein>
<keyword evidence="3" id="KW-1003">Cell membrane</keyword>
<dbReference type="InterPro" id="IPR036908">
    <property type="entry name" value="RlpA-like_sf"/>
</dbReference>
<accession>A0AA95HLF9</accession>
<feature type="chain" id="PRO_5041724836" description="Endolytic peptidoglycan transglycosylase RlpA" evidence="5">
    <location>
        <begin position="29"/>
        <end position="120"/>
    </location>
</feature>
<sequence length="120" mass="12775">MNKSSILPLLSCCLLVACQTLGTGTAMAGKASYYAHQYHGRPTASGEPYNMYAMTAAHPSLPFGTLLRVTNLQNGRSVVVRVNDRGPYKAGRVVDVSLAAAEQLGLILPGTADVRLEIVR</sequence>
<dbReference type="EC" id="4.2.2.-" evidence="3"/>
<dbReference type="NCBIfam" id="TIGR00413">
    <property type="entry name" value="rlpA"/>
    <property type="match status" value="1"/>
</dbReference>
<comment type="similarity">
    <text evidence="3 4">Belongs to the RlpA family.</text>
</comment>
<dbReference type="PANTHER" id="PTHR34183">
    <property type="entry name" value="ENDOLYTIC PEPTIDOGLYCAN TRANSGLYCOSYLASE RLPA"/>
    <property type="match status" value="1"/>
</dbReference>
<dbReference type="PANTHER" id="PTHR34183:SF1">
    <property type="entry name" value="ENDOLYTIC PEPTIDOGLYCAN TRANSGLYCOSYLASE RLPA"/>
    <property type="match status" value="1"/>
</dbReference>
<evidence type="ECO:0000256" key="1">
    <source>
        <dbReference type="ARBA" id="ARBA00023239"/>
    </source>
</evidence>
<feature type="signal peptide" evidence="5">
    <location>
        <begin position="1"/>
        <end position="28"/>
    </location>
</feature>
<keyword evidence="1 3" id="KW-0456">Lyase</keyword>
<keyword evidence="3" id="KW-0472">Membrane</keyword>
<keyword evidence="3" id="KW-0564">Palmitate</keyword>
<dbReference type="GO" id="GO:0005886">
    <property type="term" value="C:plasma membrane"/>
    <property type="evidence" value="ECO:0007669"/>
    <property type="project" value="UniProtKB-SubCell"/>
</dbReference>
<keyword evidence="3" id="KW-0449">Lipoprotein</keyword>
<dbReference type="InterPro" id="IPR009009">
    <property type="entry name" value="RlpA-like_DPBB"/>
</dbReference>
<keyword evidence="2 3" id="KW-0961">Cell wall biogenesis/degradation</keyword>
<dbReference type="PROSITE" id="PS51257">
    <property type="entry name" value="PROKAR_LIPOPROTEIN"/>
    <property type="match status" value="1"/>
</dbReference>
<dbReference type="InterPro" id="IPR012997">
    <property type="entry name" value="RplA"/>
</dbReference>
<evidence type="ECO:0000256" key="4">
    <source>
        <dbReference type="RuleBase" id="RU003495"/>
    </source>
</evidence>
<evidence type="ECO:0000313" key="7">
    <source>
        <dbReference type="EMBL" id="WGZ96219.1"/>
    </source>
</evidence>
<reference evidence="7" key="1">
    <citation type="journal article" date="2023" name="Int. J. Mol. Sci.">
        <title>Metagenomics Revealed a New Genus 'Candidatus Thiocaldithrix dubininis' gen. nov., sp. nov. and a New Species 'Candidatus Thiothrix putei' sp. nov. in the Family Thiotrichaceae, Some Members of Which Have Traits of Both Na+- and H+-Motive Energetics.</title>
        <authorList>
            <person name="Ravin N.V."/>
            <person name="Muntyan M.S."/>
            <person name="Smolyakov D.D."/>
            <person name="Rudenko T.S."/>
            <person name="Beletsky A.V."/>
            <person name="Mardanov A.V."/>
            <person name="Grabovich M.Y."/>
        </authorList>
    </citation>
    <scope>NUCLEOTIDE SEQUENCE</scope>
    <source>
        <strain evidence="7">GKL-02</strain>
    </source>
</reference>
<comment type="function">
    <text evidence="3">Lytic transglycosylase with a strong preference for naked glycan strands that lack stem peptides.</text>
</comment>
<gene>
    <name evidence="3" type="primary">rlpA</name>
    <name evidence="7" type="ORF">QJT81_09690</name>
</gene>
<reference evidence="7" key="2">
    <citation type="submission" date="2023-04" db="EMBL/GenBank/DDBJ databases">
        <authorList>
            <person name="Beletskiy A.V."/>
            <person name="Mardanov A.V."/>
            <person name="Ravin N.V."/>
        </authorList>
    </citation>
    <scope>NUCLEOTIDE SEQUENCE</scope>
    <source>
        <strain evidence="7">GKL-02</strain>
    </source>
</reference>
<dbReference type="HAMAP" id="MF_02071">
    <property type="entry name" value="RlpA"/>
    <property type="match status" value="1"/>
</dbReference>
<dbReference type="InterPro" id="IPR034718">
    <property type="entry name" value="RlpA"/>
</dbReference>
<dbReference type="KEGG" id="tput:QJT81_09690"/>
<proteinExistence type="inferred from homology"/>
<dbReference type="SUPFAM" id="SSF50685">
    <property type="entry name" value="Barwin-like endoglucanases"/>
    <property type="match status" value="1"/>
</dbReference>
<name>A0AA95HLF9_9GAMM</name>
<dbReference type="Gene3D" id="2.40.40.10">
    <property type="entry name" value="RlpA-like domain"/>
    <property type="match status" value="1"/>
</dbReference>
<evidence type="ECO:0000259" key="6">
    <source>
        <dbReference type="Pfam" id="PF03330"/>
    </source>
</evidence>
<evidence type="ECO:0000256" key="5">
    <source>
        <dbReference type="SAM" id="SignalP"/>
    </source>
</evidence>
<dbReference type="Proteomes" id="UP001301326">
    <property type="component" value="Chromosome"/>
</dbReference>
<dbReference type="GO" id="GO:0008932">
    <property type="term" value="F:lytic endotransglycosylase activity"/>
    <property type="evidence" value="ECO:0007669"/>
    <property type="project" value="UniProtKB-UniRule"/>
</dbReference>
<evidence type="ECO:0000256" key="3">
    <source>
        <dbReference type="HAMAP-Rule" id="MF_02071"/>
    </source>
</evidence>